<dbReference type="PROSITE" id="PS50857">
    <property type="entry name" value="COX2_CUA"/>
    <property type="match status" value="1"/>
</dbReference>
<evidence type="ECO:0000259" key="5">
    <source>
        <dbReference type="PROSITE" id="PS50857"/>
    </source>
</evidence>
<dbReference type="Gene3D" id="2.60.40.420">
    <property type="entry name" value="Cupredoxins - blue copper proteins"/>
    <property type="match status" value="1"/>
</dbReference>
<feature type="compositionally biased region" description="Low complexity" evidence="4">
    <location>
        <begin position="163"/>
        <end position="173"/>
    </location>
</feature>
<evidence type="ECO:0000313" key="6">
    <source>
        <dbReference type="EMBL" id="SEH37045.1"/>
    </source>
</evidence>
<dbReference type="InterPro" id="IPR034214">
    <property type="entry name" value="Ba3_CcO_II_C"/>
</dbReference>
<dbReference type="GO" id="GO:0004129">
    <property type="term" value="F:cytochrome-c oxidase activity"/>
    <property type="evidence" value="ECO:0007669"/>
    <property type="project" value="InterPro"/>
</dbReference>
<dbReference type="CDD" id="cd13913">
    <property type="entry name" value="ba3_CcO_II_C"/>
    <property type="match status" value="1"/>
</dbReference>
<dbReference type="STRING" id="1267564.SAMN05192561_101121"/>
<dbReference type="InterPro" id="IPR001505">
    <property type="entry name" value="Copper_CuA"/>
</dbReference>
<feature type="region of interest" description="Disordered" evidence="4">
    <location>
        <begin position="158"/>
        <end position="184"/>
    </location>
</feature>
<dbReference type="GO" id="GO:0005507">
    <property type="term" value="F:copper ion binding"/>
    <property type="evidence" value="ECO:0007669"/>
    <property type="project" value="InterPro"/>
</dbReference>
<dbReference type="InterPro" id="IPR008972">
    <property type="entry name" value="Cupredoxin"/>
</dbReference>
<dbReference type="InterPro" id="IPR051403">
    <property type="entry name" value="NosZ/Cyto_c_oxidase_sub2"/>
</dbReference>
<dbReference type="OrthoDB" id="27522at2157"/>
<dbReference type="PRINTS" id="PR01166">
    <property type="entry name" value="CYCOXIDASEII"/>
</dbReference>
<accession>A0A1H6HSA3</accession>
<feature type="domain" description="Cytochrome oxidase subunit II copper A binding" evidence="5">
    <location>
        <begin position="65"/>
        <end position="167"/>
    </location>
</feature>
<dbReference type="AlphaFoldDB" id="A0A1H6HSA3"/>
<comment type="subcellular location">
    <subcellularLocation>
        <location evidence="1">Cell envelope</location>
    </subcellularLocation>
</comment>
<protein>
    <submittedName>
        <fullName evidence="6">Cytochrome c oxidase subunit 2</fullName>
    </submittedName>
</protein>
<evidence type="ECO:0000256" key="3">
    <source>
        <dbReference type="ARBA" id="ARBA00023008"/>
    </source>
</evidence>
<evidence type="ECO:0000256" key="1">
    <source>
        <dbReference type="ARBA" id="ARBA00004196"/>
    </source>
</evidence>
<gene>
    <name evidence="6" type="ORF">SAMN05192561_101121</name>
</gene>
<dbReference type="EMBL" id="FNWU01000001">
    <property type="protein sequence ID" value="SEH37045.1"/>
    <property type="molecule type" value="Genomic_DNA"/>
</dbReference>
<evidence type="ECO:0000313" key="7">
    <source>
        <dbReference type="Proteomes" id="UP000199215"/>
    </source>
</evidence>
<feature type="compositionally biased region" description="Gly residues" evidence="4">
    <location>
        <begin position="174"/>
        <end position="184"/>
    </location>
</feature>
<keyword evidence="3" id="KW-0186">Copper</keyword>
<dbReference type="PANTHER" id="PTHR42838">
    <property type="entry name" value="CYTOCHROME C OXIDASE SUBUNIT II"/>
    <property type="match status" value="1"/>
</dbReference>
<evidence type="ECO:0000256" key="2">
    <source>
        <dbReference type="ARBA" id="ARBA00022723"/>
    </source>
</evidence>
<keyword evidence="2" id="KW-0479">Metal-binding</keyword>
<dbReference type="SUPFAM" id="SSF49503">
    <property type="entry name" value="Cupredoxins"/>
    <property type="match status" value="1"/>
</dbReference>
<name>A0A1H6HSA3_9EURY</name>
<reference evidence="6 7" key="1">
    <citation type="submission" date="2016-10" db="EMBL/GenBank/DDBJ databases">
        <authorList>
            <person name="de Groot N.N."/>
        </authorList>
    </citation>
    <scope>NUCLEOTIDE SEQUENCE [LARGE SCALE GENOMIC DNA]</scope>
    <source>
        <strain evidence="6 7">IBRC-M10418</strain>
    </source>
</reference>
<evidence type="ECO:0000256" key="4">
    <source>
        <dbReference type="SAM" id="MobiDB-lite"/>
    </source>
</evidence>
<keyword evidence="7" id="KW-1185">Reference proteome</keyword>
<dbReference type="Proteomes" id="UP000199215">
    <property type="component" value="Unassembled WGS sequence"/>
</dbReference>
<organism evidence="6 7">
    <name type="scientific">Halopenitus malekzadehii</name>
    <dbReference type="NCBI Taxonomy" id="1267564"/>
    <lineage>
        <taxon>Archaea</taxon>
        <taxon>Methanobacteriati</taxon>
        <taxon>Methanobacteriota</taxon>
        <taxon>Stenosarchaea group</taxon>
        <taxon>Halobacteria</taxon>
        <taxon>Halobacteriales</taxon>
        <taxon>Haloferacaceae</taxon>
        <taxon>Halopenitus</taxon>
    </lineage>
</organism>
<dbReference type="PANTHER" id="PTHR42838:SF2">
    <property type="entry name" value="NITROUS-OXIDE REDUCTASE"/>
    <property type="match status" value="1"/>
</dbReference>
<dbReference type="PROSITE" id="PS00078">
    <property type="entry name" value="COX2"/>
    <property type="match status" value="1"/>
</dbReference>
<proteinExistence type="predicted"/>
<dbReference type="Pfam" id="PF00116">
    <property type="entry name" value="COX2"/>
    <property type="match status" value="1"/>
</dbReference>
<sequence length="184" mass="19294">MHVHSYEKIWLALGLGLILLLIGSVTYGAVGPGVSMVAADQPTVDPTALDEDDRFAEPRVEQVGENEYEAYVVAYQFGFEPDPIVIPANSTVTFMVTSRDVTHGFEVVGTNANTMVIPGEVSTLTVETGGPTEYGVICNEYCGAAHHGMEATIEVVPQDEFESSTGGSTDSGGSTDGDGSGGDQ</sequence>
<dbReference type="GO" id="GO:0016020">
    <property type="term" value="C:membrane"/>
    <property type="evidence" value="ECO:0007669"/>
    <property type="project" value="InterPro"/>
</dbReference>
<dbReference type="InterPro" id="IPR002429">
    <property type="entry name" value="CcO_II-like_C"/>
</dbReference>
<dbReference type="RefSeq" id="WP_092812853.1">
    <property type="nucleotide sequence ID" value="NZ_FNWU01000001.1"/>
</dbReference>